<feature type="transmembrane region" description="Helical" evidence="6">
    <location>
        <begin position="12"/>
        <end position="32"/>
    </location>
</feature>
<dbReference type="Pfam" id="PF00753">
    <property type="entry name" value="Lactamase_B"/>
    <property type="match status" value="1"/>
</dbReference>
<dbReference type="SUPFAM" id="SSF56281">
    <property type="entry name" value="Metallo-hydrolase/oxidoreductase"/>
    <property type="match status" value="1"/>
</dbReference>
<dbReference type="InterPro" id="IPR004797">
    <property type="entry name" value="Competence_ComEC/Rec2"/>
</dbReference>
<dbReference type="NCBIfam" id="TIGR00361">
    <property type="entry name" value="ComEC_Rec2"/>
    <property type="match status" value="1"/>
</dbReference>
<dbReference type="InterPro" id="IPR001279">
    <property type="entry name" value="Metallo-B-lactamas"/>
</dbReference>
<keyword evidence="9" id="KW-1185">Reference proteome</keyword>
<dbReference type="GO" id="GO:0030420">
    <property type="term" value="P:establishment of competence for transformation"/>
    <property type="evidence" value="ECO:0007669"/>
    <property type="project" value="InterPro"/>
</dbReference>
<dbReference type="EMBL" id="JACCFH010000001">
    <property type="protein sequence ID" value="NYG34471.1"/>
    <property type="molecule type" value="Genomic_DNA"/>
</dbReference>
<feature type="transmembrane region" description="Helical" evidence="6">
    <location>
        <begin position="496"/>
        <end position="515"/>
    </location>
</feature>
<dbReference type="InterPro" id="IPR004477">
    <property type="entry name" value="ComEC_N"/>
</dbReference>
<keyword evidence="4 6" id="KW-1133">Transmembrane helix</keyword>
<gene>
    <name evidence="8" type="ORF">BDD16_003457</name>
</gene>
<evidence type="ECO:0000256" key="6">
    <source>
        <dbReference type="SAM" id="Phobius"/>
    </source>
</evidence>
<comment type="caution">
    <text evidence="8">The sequence shown here is derived from an EMBL/GenBank/DDBJ whole genome shotgun (WGS) entry which is preliminary data.</text>
</comment>
<reference evidence="8 9" key="1">
    <citation type="submission" date="2020-07" db="EMBL/GenBank/DDBJ databases">
        <title>Genomic Encyclopedia of Archaeal and Bacterial Type Strains, Phase II (KMG-II): from individual species to whole genera.</title>
        <authorList>
            <person name="Goeker M."/>
        </authorList>
    </citation>
    <scope>NUCLEOTIDE SEQUENCE [LARGE SCALE GENOMIC DNA]</scope>
    <source>
        <strain evidence="8 9">DSM 21226</strain>
    </source>
</reference>
<dbReference type="NCBIfam" id="TIGR00360">
    <property type="entry name" value="ComEC_N-term"/>
    <property type="match status" value="1"/>
</dbReference>
<dbReference type="Pfam" id="PF03772">
    <property type="entry name" value="Competence"/>
    <property type="match status" value="1"/>
</dbReference>
<dbReference type="PANTHER" id="PTHR30619">
    <property type="entry name" value="DNA INTERNALIZATION/COMPETENCE PROTEIN COMEC/REC2"/>
    <property type="match status" value="1"/>
</dbReference>
<dbReference type="InterPro" id="IPR052159">
    <property type="entry name" value="Competence_DNA_uptake"/>
</dbReference>
<dbReference type="Pfam" id="PF13567">
    <property type="entry name" value="DUF4131"/>
    <property type="match status" value="1"/>
</dbReference>
<feature type="transmembrane region" description="Helical" evidence="6">
    <location>
        <begin position="267"/>
        <end position="290"/>
    </location>
</feature>
<dbReference type="AlphaFoldDB" id="A0A7Y9R1A4"/>
<comment type="subcellular location">
    <subcellularLocation>
        <location evidence="1">Cell membrane</location>
        <topology evidence="1">Multi-pass membrane protein</topology>
    </subcellularLocation>
</comment>
<feature type="transmembrane region" description="Helical" evidence="6">
    <location>
        <begin position="408"/>
        <end position="428"/>
    </location>
</feature>
<evidence type="ECO:0000256" key="4">
    <source>
        <dbReference type="ARBA" id="ARBA00022989"/>
    </source>
</evidence>
<evidence type="ECO:0000256" key="5">
    <source>
        <dbReference type="ARBA" id="ARBA00023136"/>
    </source>
</evidence>
<dbReference type="GO" id="GO:0005886">
    <property type="term" value="C:plasma membrane"/>
    <property type="evidence" value="ECO:0007669"/>
    <property type="project" value="UniProtKB-SubCell"/>
</dbReference>
<dbReference type="Proteomes" id="UP000518288">
    <property type="component" value="Unassembled WGS sequence"/>
</dbReference>
<dbReference type="CDD" id="cd07731">
    <property type="entry name" value="ComA-like_MBL-fold"/>
    <property type="match status" value="1"/>
</dbReference>
<keyword evidence="3 6" id="KW-0812">Transmembrane</keyword>
<dbReference type="PANTHER" id="PTHR30619:SF1">
    <property type="entry name" value="RECOMBINATION PROTEIN 2"/>
    <property type="match status" value="1"/>
</dbReference>
<dbReference type="InterPro" id="IPR025405">
    <property type="entry name" value="DUF4131"/>
</dbReference>
<sequence>MKARLDLCVGRGGWWAAVGWLCGSALQLQQSATAPPQLWLLAGVLAAGGCWLGAAVRVPRWRGLLCLLAATALSWSVTDWRAHQRLADRLDPALEMQPVRVTGVVSGLPVWRSEGIRFELRVERTEPPSPAGVPARLSLSWHPSGDAPGFSAATMPRAGQRWSLPVRLRLPDGPVNPHGFDVALGWFERGIGAVGTVQGRAGVGPAMLGETGGETVDRWRQDLRDRLRERQGDTPAAGMLAALAVGDQAAIEREDWAVFRTTGIAHLVSISGLHVTLLGWLGGVVLGWIWRLRSAWLLVLPVPVVVRWGGLAVAVAYALLAGWGVPAQRTVLMLAIVVLLRSGARRWSGGRILLAAAVGVVVHDPWAMLQAGFWLSFVAVGLLMLGGSPSAVEVAPGWRGRAGQELRSLWRTQWVVTLGLAPWTLLFFQQISLVSLLANAVAIPLVTLVITPLALLGLLLPLLWAWALPVVAGLMHVLQMLAAWPWASVHLPAAPAWAQALGMAAAALLVAPLPVRLRLAGLPLLLPMLWPALPLPSEGEFELLAADIGQGNAVLVRTARHSLLYDTGPAYGRHGEAGNAGERVLVPLLQALGVRVLDQLVITHRDTDHSGGASAVLQALPVGLVQSSLEPGHPLRARAPHQRCTAGTRWEWDGVRFEVLHPEAADHDRPGIAMLRPNAVSCVLRVASSGGRAALLTGDIGIDQELRLVIRQPERLKAAVLLVPHHGSVSSSGLYFLKSVQPTWAIVQAGRHNRYGHPAPPVMERYAEQGISVIRTNQCGAWHWRSADEAHWCARNLRVRYWQLIEPVPLVADGPDIAKSVLNDQPPPP</sequence>
<organism evidence="8 9">
    <name type="scientific">Sphaerotilus montanus</name>
    <dbReference type="NCBI Taxonomy" id="522889"/>
    <lineage>
        <taxon>Bacteria</taxon>
        <taxon>Pseudomonadati</taxon>
        <taxon>Pseudomonadota</taxon>
        <taxon>Betaproteobacteria</taxon>
        <taxon>Burkholderiales</taxon>
        <taxon>Sphaerotilaceae</taxon>
        <taxon>Sphaerotilus</taxon>
    </lineage>
</organism>
<evidence type="ECO:0000313" key="8">
    <source>
        <dbReference type="EMBL" id="NYG34471.1"/>
    </source>
</evidence>
<keyword evidence="2" id="KW-1003">Cell membrane</keyword>
<feature type="transmembrane region" description="Helical" evidence="6">
    <location>
        <begin position="352"/>
        <end position="368"/>
    </location>
</feature>
<feature type="domain" description="Metallo-beta-lactamase" evidence="7">
    <location>
        <begin position="550"/>
        <end position="751"/>
    </location>
</feature>
<feature type="transmembrane region" description="Helical" evidence="6">
    <location>
        <begin position="38"/>
        <end position="58"/>
    </location>
</feature>
<accession>A0A7Y9R1A4</accession>
<evidence type="ECO:0000256" key="3">
    <source>
        <dbReference type="ARBA" id="ARBA00022692"/>
    </source>
</evidence>
<dbReference type="Gene3D" id="3.60.15.10">
    <property type="entry name" value="Ribonuclease Z/Hydroxyacylglutathione hydrolase-like"/>
    <property type="match status" value="1"/>
</dbReference>
<feature type="transmembrane region" description="Helical" evidence="6">
    <location>
        <begin position="374"/>
        <end position="396"/>
    </location>
</feature>
<feature type="transmembrane region" description="Helical" evidence="6">
    <location>
        <begin position="310"/>
        <end position="340"/>
    </location>
</feature>
<dbReference type="SMART" id="SM00849">
    <property type="entry name" value="Lactamase_B"/>
    <property type="match status" value="1"/>
</dbReference>
<evidence type="ECO:0000259" key="7">
    <source>
        <dbReference type="SMART" id="SM00849"/>
    </source>
</evidence>
<proteinExistence type="predicted"/>
<dbReference type="InterPro" id="IPR036866">
    <property type="entry name" value="RibonucZ/Hydroxyglut_hydro"/>
</dbReference>
<dbReference type="InterPro" id="IPR035681">
    <property type="entry name" value="ComA-like_MBL"/>
</dbReference>
<evidence type="ECO:0000256" key="1">
    <source>
        <dbReference type="ARBA" id="ARBA00004651"/>
    </source>
</evidence>
<protein>
    <submittedName>
        <fullName evidence="8">Competence protein ComEC</fullName>
    </submittedName>
</protein>
<name>A0A7Y9R1A4_9BURK</name>
<keyword evidence="5 6" id="KW-0472">Membrane</keyword>
<dbReference type="RefSeq" id="WP_179635103.1">
    <property type="nucleotide sequence ID" value="NZ_JACCFH010000001.1"/>
</dbReference>
<evidence type="ECO:0000313" key="9">
    <source>
        <dbReference type="Proteomes" id="UP000518288"/>
    </source>
</evidence>
<evidence type="ECO:0000256" key="2">
    <source>
        <dbReference type="ARBA" id="ARBA00022475"/>
    </source>
</evidence>